<evidence type="ECO:0000256" key="1">
    <source>
        <dbReference type="ARBA" id="ARBA00008005"/>
    </source>
</evidence>
<dbReference type="Pfam" id="PF22671">
    <property type="entry name" value="Gp18_domIII_N"/>
    <property type="match status" value="1"/>
</dbReference>
<dbReference type="Pfam" id="PF17481">
    <property type="entry name" value="Phage_sheath_domII"/>
    <property type="match status" value="1"/>
</dbReference>
<dbReference type="InterPro" id="IPR035326">
    <property type="entry name" value="Beta_sandwich_Seath"/>
</dbReference>
<dbReference type="Pfam" id="PF04984">
    <property type="entry name" value="Phage_sheath_1"/>
    <property type="match status" value="1"/>
</dbReference>
<organism evidence="6 7">
    <name type="scientific">Bacillus chungangensis</name>
    <dbReference type="NCBI Taxonomy" id="587633"/>
    <lineage>
        <taxon>Bacteria</taxon>
        <taxon>Bacillati</taxon>
        <taxon>Bacillota</taxon>
        <taxon>Bacilli</taxon>
        <taxon>Bacillales</taxon>
        <taxon>Bacillaceae</taxon>
        <taxon>Bacillus</taxon>
    </lineage>
</organism>
<evidence type="ECO:0000259" key="2">
    <source>
        <dbReference type="Pfam" id="PF04984"/>
    </source>
</evidence>
<dbReference type="InterPro" id="IPR020287">
    <property type="entry name" value="Tail_sheath_C"/>
</dbReference>
<accession>A0ABT9WRR9</accession>
<evidence type="ECO:0000313" key="7">
    <source>
        <dbReference type="Proteomes" id="UP001223586"/>
    </source>
</evidence>
<dbReference type="RefSeq" id="WP_307228770.1">
    <property type="nucleotide sequence ID" value="NZ_JAUSTT010000009.1"/>
</dbReference>
<reference evidence="6 7" key="1">
    <citation type="submission" date="2023-07" db="EMBL/GenBank/DDBJ databases">
        <title>Genomic Encyclopedia of Type Strains, Phase IV (KMG-IV): sequencing the most valuable type-strain genomes for metagenomic binning, comparative biology and taxonomic classification.</title>
        <authorList>
            <person name="Goeker M."/>
        </authorList>
    </citation>
    <scope>NUCLEOTIDE SEQUENCE [LARGE SCALE GENOMIC DNA]</scope>
    <source>
        <strain evidence="6 7">DSM 23837</strain>
    </source>
</reference>
<dbReference type="Proteomes" id="UP001223586">
    <property type="component" value="Unassembled WGS sequence"/>
</dbReference>
<dbReference type="EMBL" id="JAUSTT010000009">
    <property type="protein sequence ID" value="MDQ0175989.1"/>
    <property type="molecule type" value="Genomic_DNA"/>
</dbReference>
<dbReference type="Gene3D" id="3.40.50.11790">
    <property type="match status" value="1"/>
</dbReference>
<sequence length="438" mass="48060">MAGGTWLTQNKVRPGVYINFETEPKPLGTVGDRGIVTMALPLSWGATKEVITIQAGENLKNVLGYDITDPEMLLVRESLKRAKTILLYRLNGGTKASATHGELTVTAKYGGIRGNDISIVVQENIDDETKFDVQTLVDGAEVDLQTVTAISELQQNNWVTFNGTGNLEGTAGLPLVGGLDGLVTNGDHTDYLEAIEVYEFNTMALVSKDAVLKGLYTSFVKRLRDDEGFKIQVVVENYPIADHEGVISVKNGVILADGTELNAEQAVAWVAGATAGANVNQSLTYQVYDDAVDVSERYTNSQIVNALKNGEFIFTHRQGRAVVEQDINTLTSFTPKHGKAFAKNRVIRVIDSINNDFQRIFESFYIGKVDNNADGRNLLKGECINYMETLQGINAIQNFDGAQDILVEQGNEIDSVYSEVYVQPVDSIEKIYMKVEVK</sequence>
<feature type="domain" description="Tail sheath protein C-terminal" evidence="4">
    <location>
        <begin position="338"/>
        <end position="438"/>
    </location>
</feature>
<proteinExistence type="inferred from homology"/>
<feature type="domain" description="Tail sheath protein subtilisin-like" evidence="2">
    <location>
        <begin position="183"/>
        <end position="329"/>
    </location>
</feature>
<dbReference type="Gene3D" id="3.30.1370.220">
    <property type="match status" value="1"/>
</dbReference>
<feature type="domain" description="Phage tail sheath protein-like beta-sandwich" evidence="3">
    <location>
        <begin position="91"/>
        <end position="180"/>
    </location>
</feature>
<evidence type="ECO:0000259" key="3">
    <source>
        <dbReference type="Pfam" id="PF17481"/>
    </source>
</evidence>
<dbReference type="InterPro" id="IPR054564">
    <property type="entry name" value="Gp18_domIII_N"/>
</dbReference>
<dbReference type="Pfam" id="PF17482">
    <property type="entry name" value="Phage_sheath_1C"/>
    <property type="match status" value="1"/>
</dbReference>
<dbReference type="Gene3D" id="2.60.40.4290">
    <property type="match status" value="1"/>
</dbReference>
<evidence type="ECO:0000313" key="6">
    <source>
        <dbReference type="EMBL" id="MDQ0175989.1"/>
    </source>
</evidence>
<evidence type="ECO:0008006" key="8">
    <source>
        <dbReference type="Google" id="ProtNLM"/>
    </source>
</evidence>
<dbReference type="Gene3D" id="3.30.1490.360">
    <property type="match status" value="1"/>
</dbReference>
<feature type="domain" description="Tail sheath protein Gp18-like" evidence="5">
    <location>
        <begin position="33"/>
        <end position="90"/>
    </location>
</feature>
<keyword evidence="7" id="KW-1185">Reference proteome</keyword>
<gene>
    <name evidence="6" type="ORF">J2S08_001825</name>
</gene>
<protein>
    <recommendedName>
        <fullName evidence="8">Phage tail sheath protein</fullName>
    </recommendedName>
</protein>
<dbReference type="InterPro" id="IPR035089">
    <property type="entry name" value="Phage_sheath_subtilisin"/>
</dbReference>
<comment type="caution">
    <text evidence="6">The sequence shown here is derived from an EMBL/GenBank/DDBJ whole genome shotgun (WGS) entry which is preliminary data.</text>
</comment>
<dbReference type="Gene3D" id="3.30.360.90">
    <property type="match status" value="1"/>
</dbReference>
<comment type="similarity">
    <text evidence="1">Belongs to the myoviridae tail sheath protein family.</text>
</comment>
<evidence type="ECO:0000259" key="5">
    <source>
        <dbReference type="Pfam" id="PF22671"/>
    </source>
</evidence>
<evidence type="ECO:0000259" key="4">
    <source>
        <dbReference type="Pfam" id="PF17482"/>
    </source>
</evidence>
<name>A0ABT9WRR9_9BACI</name>